<evidence type="ECO:0000313" key="2">
    <source>
        <dbReference type="Proteomes" id="UP000531594"/>
    </source>
</evidence>
<keyword evidence="2" id="KW-1185">Reference proteome</keyword>
<dbReference type="Gene3D" id="2.60.300.12">
    <property type="entry name" value="HesB-like domain"/>
    <property type="match status" value="1"/>
</dbReference>
<dbReference type="AlphaFoldDB" id="A0A7X0HV06"/>
<gene>
    <name evidence="1" type="ORF">HNR53_004077</name>
</gene>
<organism evidence="1 2">
    <name type="scientific">Bacillus benzoevorans</name>
    <dbReference type="NCBI Taxonomy" id="1456"/>
    <lineage>
        <taxon>Bacteria</taxon>
        <taxon>Bacillati</taxon>
        <taxon>Bacillota</taxon>
        <taxon>Bacilli</taxon>
        <taxon>Bacillales</taxon>
        <taxon>Bacillaceae</taxon>
        <taxon>Bacillus</taxon>
    </lineage>
</organism>
<protein>
    <submittedName>
        <fullName evidence="1">Fe-S cluster assembly iron-binding protein IscA</fullName>
    </submittedName>
</protein>
<accession>A0A7X0HV06</accession>
<dbReference type="InterPro" id="IPR035903">
    <property type="entry name" value="HesB-like_dom_sf"/>
</dbReference>
<comment type="caution">
    <text evidence="1">The sequence shown here is derived from an EMBL/GenBank/DDBJ whole genome shotgun (WGS) entry which is preliminary data.</text>
</comment>
<evidence type="ECO:0000313" key="1">
    <source>
        <dbReference type="EMBL" id="MBB6447397.1"/>
    </source>
</evidence>
<proteinExistence type="predicted"/>
<sequence length="97" mass="11431">MFTITNAAQEVLERAIKQEQQNEDEKLYVRLAIGISSCTPQLLTLSLEEKPIRGDQVYPFDHIDILIHEDEFKYFHHKQLDYIRDALGEARFQLIKL</sequence>
<dbReference type="Proteomes" id="UP000531594">
    <property type="component" value="Unassembled WGS sequence"/>
</dbReference>
<dbReference type="SUPFAM" id="SSF89360">
    <property type="entry name" value="HesB-like domain"/>
    <property type="match status" value="1"/>
</dbReference>
<dbReference type="EMBL" id="JACHGK010000021">
    <property type="protein sequence ID" value="MBB6447397.1"/>
    <property type="molecule type" value="Genomic_DNA"/>
</dbReference>
<name>A0A7X0HV06_9BACI</name>
<reference evidence="1 2" key="1">
    <citation type="submission" date="2020-08" db="EMBL/GenBank/DDBJ databases">
        <title>Genomic Encyclopedia of Type Strains, Phase IV (KMG-IV): sequencing the most valuable type-strain genomes for metagenomic binning, comparative biology and taxonomic classification.</title>
        <authorList>
            <person name="Goeker M."/>
        </authorList>
    </citation>
    <scope>NUCLEOTIDE SEQUENCE [LARGE SCALE GENOMIC DNA]</scope>
    <source>
        <strain evidence="1 2">DSM 5391</strain>
    </source>
</reference>
<dbReference type="RefSeq" id="WP_184529405.1">
    <property type="nucleotide sequence ID" value="NZ_JACHGK010000021.1"/>
</dbReference>